<evidence type="ECO:0000313" key="1">
    <source>
        <dbReference type="EMBL" id="VVM05418.1"/>
    </source>
</evidence>
<dbReference type="EMBL" id="CABFUZ020000087">
    <property type="protein sequence ID" value="VVM05418.1"/>
    <property type="molecule type" value="Genomic_DNA"/>
</dbReference>
<protein>
    <submittedName>
        <fullName evidence="1">Uncharacterized protein</fullName>
    </submittedName>
</protein>
<dbReference type="RefSeq" id="WP_142524656.1">
    <property type="nucleotide sequence ID" value="NZ_CABFUZ020000087.1"/>
</dbReference>
<name>A0A5E6M909_9BACT</name>
<sequence>MNLFLRGFSLAGTIGALLLLPVSSHAELSPLAPEPDWSALDAFQETMTREEFVHWVNTLFCPEGSFWKFTVINGNEVTLFGDKEHTRLLYRLRLAPDLESQLPLRATTVSGWKASKTGASNSKPLRGLVICLDPGHIGGRWAKMEERFFQIGSDPPVVEAELNILAARHAAKLLEAVGATVVWTKRLFEPVTSLRPAGLREEALASLYPAGGGAVVPASFSAEIERRIVREEELLFYRNAEIRARAEIIAKLNPDLTLCIHFNADKWSSHPTRTELVPQSRLVAFVHGNYSEEELMYDDQKWDLLYKLLSRTSIPEQEAAESIAQQMAATWSYPPESYTNWNAARRVGPSPYVFARNLLANRIYRGPVVFVEGPYMNAQDAYDRIIAGDYVGSRVIGGRAYRSIFAEYGEILARGVTAWAGGTTSTVVRH</sequence>
<dbReference type="Gene3D" id="3.40.630.40">
    <property type="entry name" value="Zn-dependent exopeptidases"/>
    <property type="match status" value="1"/>
</dbReference>
<evidence type="ECO:0000313" key="2">
    <source>
        <dbReference type="Proteomes" id="UP000381693"/>
    </source>
</evidence>
<comment type="caution">
    <text evidence="1">The sequence shown here is derived from an EMBL/GenBank/DDBJ whole genome shotgun (WGS) entry which is preliminary data.</text>
</comment>
<accession>A0A5E6M909</accession>
<proteinExistence type="predicted"/>
<dbReference type="OrthoDB" id="185065at2"/>
<dbReference type="AlphaFoldDB" id="A0A5E6M909"/>
<organism evidence="1 2">
    <name type="scientific">Methylacidimicrobium cyclopophantes</name>
    <dbReference type="NCBI Taxonomy" id="1041766"/>
    <lineage>
        <taxon>Bacteria</taxon>
        <taxon>Pseudomonadati</taxon>
        <taxon>Verrucomicrobiota</taxon>
        <taxon>Methylacidimicrobium</taxon>
    </lineage>
</organism>
<dbReference type="Proteomes" id="UP000381693">
    <property type="component" value="Unassembled WGS sequence"/>
</dbReference>
<keyword evidence="2" id="KW-1185">Reference proteome</keyword>
<gene>
    <name evidence="1" type="ORF">MAMC_00560</name>
</gene>
<reference evidence="1" key="1">
    <citation type="submission" date="2019-09" db="EMBL/GenBank/DDBJ databases">
        <authorList>
            <person name="Cremers G."/>
        </authorList>
    </citation>
    <scope>NUCLEOTIDE SEQUENCE [LARGE SCALE GENOMIC DNA]</scope>
    <source>
        <strain evidence="1">3B</strain>
    </source>
</reference>